<dbReference type="SUPFAM" id="SSF53795">
    <property type="entry name" value="PEP carboxykinase-like"/>
    <property type="match status" value="1"/>
</dbReference>
<feature type="region of interest" description="Disordered" evidence="1">
    <location>
        <begin position="22"/>
        <end position="46"/>
    </location>
</feature>
<organism evidence="2 3">
    <name type="scientific">Microbacterium testaceum</name>
    <name type="common">Aureobacterium testaceum</name>
    <name type="synonym">Brevibacterium testaceum</name>
    <dbReference type="NCBI Taxonomy" id="2033"/>
    <lineage>
        <taxon>Bacteria</taxon>
        <taxon>Bacillati</taxon>
        <taxon>Actinomycetota</taxon>
        <taxon>Actinomycetes</taxon>
        <taxon>Micrococcales</taxon>
        <taxon>Microbacteriaceae</taxon>
        <taxon>Microbacterium</taxon>
    </lineage>
</organism>
<proteinExistence type="predicted"/>
<dbReference type="Gene3D" id="3.40.50.300">
    <property type="entry name" value="P-loop containing nucleotide triphosphate hydrolases"/>
    <property type="match status" value="1"/>
</dbReference>
<dbReference type="EMBL" id="QDFT01000041">
    <property type="protein sequence ID" value="PVE65198.1"/>
    <property type="molecule type" value="Genomic_DNA"/>
</dbReference>
<protein>
    <submittedName>
        <fullName evidence="2">Uncharacterized protein</fullName>
    </submittedName>
</protein>
<feature type="compositionally biased region" description="Low complexity" evidence="1">
    <location>
        <begin position="256"/>
        <end position="266"/>
    </location>
</feature>
<dbReference type="InterPro" id="IPR027417">
    <property type="entry name" value="P-loop_NTPase"/>
</dbReference>
<evidence type="ECO:0000313" key="2">
    <source>
        <dbReference type="EMBL" id="PVE65198.1"/>
    </source>
</evidence>
<accession>A0A2T7W656</accession>
<gene>
    <name evidence="2" type="ORF">DC432_13265</name>
</gene>
<reference evidence="2 3" key="1">
    <citation type="submission" date="2018-04" db="EMBL/GenBank/DDBJ databases">
        <authorList>
            <person name="Go L.Y."/>
            <person name="Mitchell J.A."/>
        </authorList>
    </citation>
    <scope>NUCLEOTIDE SEQUENCE [LARGE SCALE GENOMIC DNA]</scope>
    <source>
        <strain evidence="2 3">TPD7010</strain>
    </source>
</reference>
<name>A0A2T7W656_MICTE</name>
<dbReference type="Proteomes" id="UP000244649">
    <property type="component" value="Unassembled WGS sequence"/>
</dbReference>
<sequence length="354" mass="37012">MRIDLTALADADREAVHGAWADARAADDGIPDAEVRPAPSDPPEQMLSQLSSAVTQAAIGARRGSSWMLHAGGVAAPDGGVVALVGPSGAGKTTATRRLARTWGYVSDETVGIDDDGRVHAYRKPLSVITPGHAVKLQHSPASLGLHRLPDAPLHLRRVVLLDRDERHRGARLVPVEPAGALIALAPHSSALAAMPHPLTTVSRLLADTRGLWRAEYAEARDLEELIGGLLSSADGDDEPAPLTPTDPPRERVDSARSPVVPAASAESRFRRAPAVETLPFPPDRLAVLTASGDGAGLLHLLAGAAPALWHAADAATREDLIRAVADGPDRQDAHDAIDGILDQLVEAGLLTVA</sequence>
<comment type="caution">
    <text evidence="2">The sequence shown here is derived from an EMBL/GenBank/DDBJ whole genome shotgun (WGS) entry which is preliminary data.</text>
</comment>
<dbReference type="SUPFAM" id="SSF52540">
    <property type="entry name" value="P-loop containing nucleoside triphosphate hydrolases"/>
    <property type="match status" value="1"/>
</dbReference>
<feature type="region of interest" description="Disordered" evidence="1">
    <location>
        <begin position="231"/>
        <end position="266"/>
    </location>
</feature>
<dbReference type="AlphaFoldDB" id="A0A2T7W656"/>
<evidence type="ECO:0000313" key="3">
    <source>
        <dbReference type="Proteomes" id="UP000244649"/>
    </source>
</evidence>
<evidence type="ECO:0000256" key="1">
    <source>
        <dbReference type="SAM" id="MobiDB-lite"/>
    </source>
</evidence>